<reference evidence="1 2" key="1">
    <citation type="journal article" date="2019" name="Nat. Microbiol.">
        <title>Mediterranean grassland soil C-N compound turnover is dependent on rainfall and depth, and is mediated by genomically divergent microorganisms.</title>
        <authorList>
            <person name="Diamond S."/>
            <person name="Andeer P.F."/>
            <person name="Li Z."/>
            <person name="Crits-Christoph A."/>
            <person name="Burstein D."/>
            <person name="Anantharaman K."/>
            <person name="Lane K.R."/>
            <person name="Thomas B.C."/>
            <person name="Pan C."/>
            <person name="Northen T.R."/>
            <person name="Banfield J.F."/>
        </authorList>
    </citation>
    <scope>NUCLEOTIDE SEQUENCE [LARGE SCALE GENOMIC DNA]</scope>
    <source>
        <strain evidence="1">NP_4</strain>
    </source>
</reference>
<evidence type="ECO:0000313" key="2">
    <source>
        <dbReference type="Proteomes" id="UP000319353"/>
    </source>
</evidence>
<dbReference type="EMBL" id="VBAL01000226">
    <property type="protein sequence ID" value="TMI97069.1"/>
    <property type="molecule type" value="Genomic_DNA"/>
</dbReference>
<evidence type="ECO:0000313" key="1">
    <source>
        <dbReference type="EMBL" id="TMI97069.1"/>
    </source>
</evidence>
<accession>A0A537KMS9</accession>
<gene>
    <name evidence="1" type="ORF">E6H01_13440</name>
</gene>
<name>A0A537KMS9_9BACT</name>
<organism evidence="1 2">
    <name type="scientific">Candidatus Segetimicrobium genomatis</name>
    <dbReference type="NCBI Taxonomy" id="2569760"/>
    <lineage>
        <taxon>Bacteria</taxon>
        <taxon>Bacillati</taxon>
        <taxon>Candidatus Sysuimicrobiota</taxon>
        <taxon>Candidatus Sysuimicrobiia</taxon>
        <taxon>Candidatus Sysuimicrobiales</taxon>
        <taxon>Candidatus Segetimicrobiaceae</taxon>
        <taxon>Candidatus Segetimicrobium</taxon>
    </lineage>
</organism>
<evidence type="ECO:0008006" key="3">
    <source>
        <dbReference type="Google" id="ProtNLM"/>
    </source>
</evidence>
<comment type="caution">
    <text evidence="1">The sequence shown here is derived from an EMBL/GenBank/DDBJ whole genome shotgun (WGS) entry which is preliminary data.</text>
</comment>
<sequence length="156" mass="16795">MNRCLGIAASLALAIAGCFHSYRKHNEMFSETVAGTRFKSLSVISTTDEQSDLRITLDVRKRLAAQGWTIVQRPGTWDTQAEALRAICGPASADTAAAAPAPVDGVVLVSWDELSLHDCSSNHFVYQYHAGYGGVDLMVQGVIKYLRGETGPHSGN</sequence>
<dbReference type="PROSITE" id="PS51257">
    <property type="entry name" value="PROKAR_LIPOPROTEIN"/>
    <property type="match status" value="1"/>
</dbReference>
<proteinExistence type="predicted"/>
<protein>
    <recommendedName>
        <fullName evidence="3">Lipoprotein</fullName>
    </recommendedName>
</protein>
<dbReference type="AlphaFoldDB" id="A0A537KMS9"/>
<dbReference type="Proteomes" id="UP000319353">
    <property type="component" value="Unassembled WGS sequence"/>
</dbReference>